<proteinExistence type="inferred from homology"/>
<keyword evidence="20" id="KW-1185">Reference proteome</keyword>
<feature type="compositionally biased region" description="Low complexity" evidence="17">
    <location>
        <begin position="362"/>
        <end position="391"/>
    </location>
</feature>
<protein>
    <recommendedName>
        <fullName evidence="4 16">Phosphatidylinositol transfer protein SFH5</fullName>
        <shortName evidence="16">PITP SFH5</shortName>
    </recommendedName>
</protein>
<feature type="region of interest" description="Disordered" evidence="17">
    <location>
        <begin position="357"/>
        <end position="455"/>
    </location>
</feature>
<feature type="compositionally biased region" description="Basic and acidic residues" evidence="17">
    <location>
        <begin position="63"/>
        <end position="80"/>
    </location>
</feature>
<dbReference type="SUPFAM" id="SSF46938">
    <property type="entry name" value="CRAL/TRIO N-terminal domain"/>
    <property type="match status" value="1"/>
</dbReference>
<name>A0A4U6XCK4_9PEZI</name>
<dbReference type="SMART" id="SM00516">
    <property type="entry name" value="SEC14"/>
    <property type="match status" value="1"/>
</dbReference>
<dbReference type="GO" id="GO:0032541">
    <property type="term" value="C:cortical endoplasmic reticulum"/>
    <property type="evidence" value="ECO:0007669"/>
    <property type="project" value="TreeGrafter"/>
</dbReference>
<evidence type="ECO:0000256" key="8">
    <source>
        <dbReference type="ARBA" id="ARBA00022723"/>
    </source>
</evidence>
<feature type="compositionally biased region" description="Low complexity" evidence="17">
    <location>
        <begin position="408"/>
        <end position="425"/>
    </location>
</feature>
<evidence type="ECO:0000256" key="16">
    <source>
        <dbReference type="RuleBase" id="RU367059"/>
    </source>
</evidence>
<evidence type="ECO:0000256" key="17">
    <source>
        <dbReference type="SAM" id="MobiDB-lite"/>
    </source>
</evidence>
<feature type="compositionally biased region" description="Basic and acidic residues" evidence="17">
    <location>
        <begin position="440"/>
        <end position="455"/>
    </location>
</feature>
<dbReference type="GO" id="GO:0005829">
    <property type="term" value="C:cytosol"/>
    <property type="evidence" value="ECO:0007669"/>
    <property type="project" value="TreeGrafter"/>
</dbReference>
<evidence type="ECO:0000259" key="18">
    <source>
        <dbReference type="PROSITE" id="PS50191"/>
    </source>
</evidence>
<dbReference type="Pfam" id="PF03765">
    <property type="entry name" value="CRAL_TRIO_N"/>
    <property type="match status" value="1"/>
</dbReference>
<keyword evidence="5 16" id="KW-0813">Transport</keyword>
<evidence type="ECO:0000256" key="3">
    <source>
        <dbReference type="ARBA" id="ARBA00006667"/>
    </source>
</evidence>
<evidence type="ECO:0000256" key="1">
    <source>
        <dbReference type="ARBA" id="ARBA00001970"/>
    </source>
</evidence>
<evidence type="ECO:0000256" key="15">
    <source>
        <dbReference type="ARBA" id="ARBA00024180"/>
    </source>
</evidence>
<evidence type="ECO:0000256" key="13">
    <source>
        <dbReference type="ARBA" id="ARBA00023136"/>
    </source>
</evidence>
<keyword evidence="10 16" id="KW-0492">Microsome</keyword>
<keyword evidence="8" id="KW-0479">Metal-binding</keyword>
<dbReference type="GO" id="GO:0043001">
    <property type="term" value="P:Golgi to plasma membrane protein transport"/>
    <property type="evidence" value="ECO:0007669"/>
    <property type="project" value="TreeGrafter"/>
</dbReference>
<evidence type="ECO:0000256" key="12">
    <source>
        <dbReference type="ARBA" id="ARBA00023055"/>
    </source>
</evidence>
<evidence type="ECO:0000256" key="5">
    <source>
        <dbReference type="ARBA" id="ARBA00022448"/>
    </source>
</evidence>
<evidence type="ECO:0000256" key="9">
    <source>
        <dbReference type="ARBA" id="ARBA00022824"/>
    </source>
</evidence>
<accession>A0A4U6XCK4</accession>
<keyword evidence="13 16" id="KW-0472">Membrane</keyword>
<keyword evidence="11" id="KW-0408">Iron</keyword>
<comment type="function">
    <text evidence="15">Non-classical phosphatidylinositol (PtdIns) transfer protein (PITP), which exhibits PtdIns-binding/transfer activity in the absence of detectable PtdCho-binding/transfer activity. Regulates PtdIns(4,5)P2 homeostasis at the plasma membrane. Heme-binding protein that may play a role in organic oxidant-induced stress responses.</text>
</comment>
<dbReference type="GO" id="GO:0017157">
    <property type="term" value="P:regulation of exocytosis"/>
    <property type="evidence" value="ECO:0007669"/>
    <property type="project" value="TreeGrafter"/>
</dbReference>
<gene>
    <name evidence="19" type="primary">sfh5</name>
    <name evidence="19" type="ORF">CTA1_6951</name>
</gene>
<evidence type="ECO:0000256" key="7">
    <source>
        <dbReference type="ARBA" id="ARBA00022617"/>
    </source>
</evidence>
<dbReference type="STRING" id="1306861.A0A4U6XCK4"/>
<evidence type="ECO:0000256" key="10">
    <source>
        <dbReference type="ARBA" id="ARBA00022848"/>
    </source>
</evidence>
<feature type="compositionally biased region" description="Low complexity" evidence="17">
    <location>
        <begin position="24"/>
        <end position="43"/>
    </location>
</feature>
<dbReference type="PANTHER" id="PTHR47669:SF1">
    <property type="entry name" value="PHOSPHATIDYLINOSITOL TRANSFER PROTEIN SFH5"/>
    <property type="match status" value="1"/>
</dbReference>
<dbReference type="PANTHER" id="PTHR47669">
    <property type="entry name" value="PHOSPHATIDYLINOSITOL TRANSFER PROTEIN SFH5"/>
    <property type="match status" value="1"/>
</dbReference>
<organism evidence="19 20">
    <name type="scientific">Colletotrichum tanaceti</name>
    <dbReference type="NCBI Taxonomy" id="1306861"/>
    <lineage>
        <taxon>Eukaryota</taxon>
        <taxon>Fungi</taxon>
        <taxon>Dikarya</taxon>
        <taxon>Ascomycota</taxon>
        <taxon>Pezizomycotina</taxon>
        <taxon>Sordariomycetes</taxon>
        <taxon>Hypocreomycetidae</taxon>
        <taxon>Glomerellales</taxon>
        <taxon>Glomerellaceae</taxon>
        <taxon>Colletotrichum</taxon>
        <taxon>Colletotrichum destructivum species complex</taxon>
    </lineage>
</organism>
<dbReference type="GO" id="GO:0005886">
    <property type="term" value="C:plasma membrane"/>
    <property type="evidence" value="ECO:0007669"/>
    <property type="project" value="TreeGrafter"/>
</dbReference>
<dbReference type="GO" id="GO:0005789">
    <property type="term" value="C:endoplasmic reticulum membrane"/>
    <property type="evidence" value="ECO:0007669"/>
    <property type="project" value="UniProtKB-SubCell"/>
</dbReference>
<evidence type="ECO:0000256" key="11">
    <source>
        <dbReference type="ARBA" id="ARBA00023004"/>
    </source>
</evidence>
<dbReference type="CDD" id="cd00170">
    <property type="entry name" value="SEC14"/>
    <property type="match status" value="1"/>
</dbReference>
<feature type="region of interest" description="Disordered" evidence="17">
    <location>
        <begin position="1"/>
        <end position="85"/>
    </location>
</feature>
<dbReference type="GO" id="GO:0008526">
    <property type="term" value="F:phosphatidylinositol transfer activity"/>
    <property type="evidence" value="ECO:0007669"/>
    <property type="project" value="UniProtKB-UniRule"/>
</dbReference>
<dbReference type="InterPro" id="IPR001251">
    <property type="entry name" value="CRAL-TRIO_dom"/>
</dbReference>
<keyword evidence="9 16" id="KW-0256">Endoplasmic reticulum</keyword>
<feature type="compositionally biased region" description="Low complexity" evidence="17">
    <location>
        <begin position="1"/>
        <end position="14"/>
    </location>
</feature>
<evidence type="ECO:0000256" key="6">
    <source>
        <dbReference type="ARBA" id="ARBA00022490"/>
    </source>
</evidence>
<reference evidence="19 20" key="1">
    <citation type="journal article" date="2019" name="PLoS ONE">
        <title>Comparative genome analysis indicates high evolutionary potential of pathogenicity genes in Colletotrichum tanaceti.</title>
        <authorList>
            <person name="Lelwala R.V."/>
            <person name="Korhonen P.K."/>
            <person name="Young N.D."/>
            <person name="Scott J.B."/>
            <person name="Ades P.A."/>
            <person name="Gasser R.B."/>
            <person name="Taylor P.W.J."/>
        </authorList>
    </citation>
    <scope>NUCLEOTIDE SEQUENCE [LARGE SCALE GENOMIC DNA]</scope>
    <source>
        <strain evidence="19">BRIP57314</strain>
    </source>
</reference>
<comment type="similarity">
    <text evidence="3 16">Belongs to the SFH5 family.</text>
</comment>
<dbReference type="Gene3D" id="3.40.525.10">
    <property type="entry name" value="CRAL-TRIO lipid binding domain"/>
    <property type="match status" value="1"/>
</dbReference>
<comment type="caution">
    <text evidence="19">The sequence shown here is derived from an EMBL/GenBank/DDBJ whole genome shotgun (WGS) entry which is preliminary data.</text>
</comment>
<comment type="catalytic activity">
    <reaction evidence="14">
        <text>a 1,2-diacyl-sn-glycero-3-phospho-(1D-myo-inositol)(in) = a 1,2-diacyl-sn-glycero-3-phospho-(1D-myo-inositol)(out)</text>
        <dbReference type="Rhea" id="RHEA:38691"/>
        <dbReference type="ChEBI" id="CHEBI:57880"/>
    </reaction>
    <physiologicalReaction direction="left-to-right" evidence="14">
        <dbReference type="Rhea" id="RHEA:38692"/>
    </physiologicalReaction>
</comment>
<evidence type="ECO:0000313" key="20">
    <source>
        <dbReference type="Proteomes" id="UP000310108"/>
    </source>
</evidence>
<dbReference type="AlphaFoldDB" id="A0A4U6XCK4"/>
<keyword evidence="6 16" id="KW-0963">Cytoplasm</keyword>
<evidence type="ECO:0000256" key="14">
    <source>
        <dbReference type="ARBA" id="ARBA00024146"/>
    </source>
</evidence>
<evidence type="ECO:0000313" key="19">
    <source>
        <dbReference type="EMBL" id="TKW53043.1"/>
    </source>
</evidence>
<feature type="domain" description="CRAL-TRIO" evidence="18">
    <location>
        <begin position="156"/>
        <end position="340"/>
    </location>
</feature>
<dbReference type="SUPFAM" id="SSF52087">
    <property type="entry name" value="CRAL/TRIO domain"/>
    <property type="match status" value="1"/>
</dbReference>
<evidence type="ECO:0000256" key="4">
    <source>
        <dbReference type="ARBA" id="ARBA00018320"/>
    </source>
</evidence>
<dbReference type="GO" id="GO:0046872">
    <property type="term" value="F:metal ion binding"/>
    <property type="evidence" value="ECO:0007669"/>
    <property type="project" value="UniProtKB-KW"/>
</dbReference>
<dbReference type="Proteomes" id="UP000310108">
    <property type="component" value="Unassembled WGS sequence"/>
</dbReference>
<dbReference type="EMBL" id="PJEX01000206">
    <property type="protein sequence ID" value="TKW53043.1"/>
    <property type="molecule type" value="Genomic_DNA"/>
</dbReference>
<comment type="cofactor">
    <cofactor evidence="1">
        <name>heme b</name>
        <dbReference type="ChEBI" id="CHEBI:60344"/>
    </cofactor>
</comment>
<dbReference type="InterPro" id="IPR036273">
    <property type="entry name" value="CRAL/TRIO_N_dom_sf"/>
</dbReference>
<keyword evidence="12 16" id="KW-0445">Lipid transport</keyword>
<feature type="compositionally biased region" description="Polar residues" evidence="17">
    <location>
        <begin position="48"/>
        <end position="62"/>
    </location>
</feature>
<sequence>MSAQTTDTVAAPAPTAAPAPAAIPQPAAAAPATDPASVPTAVPESTAIVKQQEQTEQATSTGHKTEPNAEQRPASEKTVEKTQTPLTSLFEKLPSILSAAKHKEMWGVQLSDITHVPTTVVLQKFLRANDDDVSKAADQLQKALVWRRDTNPGKLLDEVSFDKKKFDELGYVTTHKDAQGQETIITWNIYGAVKDKKATFGNVNGFIKWRAALMELSIRKLGLDKVQTSIPDGGEDPYQMVQVHDYLNVSFLRMDPAVKAASSETIRIFAMAYPELLVHKYFVNIPAIMGWVFKAMKVFLAPKTIAKFHPLGYGSELAAELPAYKDSLPKDYGGNGEGIKVTGQTVKLAEAAVPTENSITDANPAPTAAAATPATVAASPAPATEAQSAETKASETAAVPAVATSEFAAASQPEKAPEAAPAAPAESEKTEVPNIADLDINDKAETKEETKPVVA</sequence>
<dbReference type="Pfam" id="PF00650">
    <property type="entry name" value="CRAL_TRIO"/>
    <property type="match status" value="1"/>
</dbReference>
<dbReference type="InterPro" id="IPR042938">
    <property type="entry name" value="Sfh5"/>
</dbReference>
<dbReference type="PROSITE" id="PS50191">
    <property type="entry name" value="CRAL_TRIO"/>
    <property type="match status" value="1"/>
</dbReference>
<dbReference type="OrthoDB" id="75724at2759"/>
<dbReference type="InterPro" id="IPR036865">
    <property type="entry name" value="CRAL-TRIO_dom_sf"/>
</dbReference>
<evidence type="ECO:0000256" key="2">
    <source>
        <dbReference type="ARBA" id="ARBA00004406"/>
    </source>
</evidence>
<keyword evidence="7" id="KW-0349">Heme</keyword>
<comment type="subcellular location">
    <subcellularLocation>
        <location evidence="16">Cytoplasm</location>
    </subcellularLocation>
    <subcellularLocation>
        <location evidence="2 16">Endoplasmic reticulum membrane</location>
        <topology evidence="2 16">Peripheral membrane protein</topology>
    </subcellularLocation>
    <subcellularLocation>
        <location evidence="16">Microsome membrane</location>
        <topology evidence="16">Peripheral membrane protein</topology>
    </subcellularLocation>
</comment>
<dbReference type="InterPro" id="IPR011074">
    <property type="entry name" value="CRAL/TRIO_N_dom"/>
</dbReference>